<evidence type="ECO:0000259" key="6">
    <source>
        <dbReference type="Pfam" id="PF07298"/>
    </source>
</evidence>
<reference evidence="7 8" key="1">
    <citation type="journal article" date="2024" name="Nat. Commun.">
        <title>Phylogenomics reveals the evolutionary origins of lichenization in chlorophyte algae.</title>
        <authorList>
            <person name="Puginier C."/>
            <person name="Libourel C."/>
            <person name="Otte J."/>
            <person name="Skaloud P."/>
            <person name="Haon M."/>
            <person name="Grisel S."/>
            <person name="Petersen M."/>
            <person name="Berrin J.G."/>
            <person name="Delaux P.M."/>
            <person name="Dal Grande F."/>
            <person name="Keller J."/>
        </authorList>
    </citation>
    <scope>NUCLEOTIDE SEQUENCE [LARGE SCALE GENOMIC DNA]</scope>
    <source>
        <strain evidence="7 8">SAG 2043</strain>
    </source>
</reference>
<keyword evidence="4 5" id="KW-0472">Membrane</keyword>
<evidence type="ECO:0000256" key="3">
    <source>
        <dbReference type="ARBA" id="ARBA00022989"/>
    </source>
</evidence>
<dbReference type="Gene3D" id="1.20.120.1630">
    <property type="match status" value="1"/>
</dbReference>
<sequence>MSFRTVSLGRVQADGEVGSSGEELVGEDAAFFDVSQQSVQSWTIFSALLAGVLALIYVAWAAPEVGLANNFLAAIESFSSNPEVVITFIMVIFAAAHSGLAYLRPYGEELIGARAYRVVFALVSLPLALLAVVYFINHRYAGTPLWNLRGLPLVHEAVWTTNFFSFFFLYPSTFNLLEVAAVDKPQLHMYETGVMRITRHPQMVGQALWCFAHTAWIGSSFMVTTSALLMAHHLFACWHGDFRLERKHGEAFDAVKARTSIFPFQAVWEGRQKLPADYYKEWLRLPYITITALTLGAYWAHPLMQSGSHWLGW</sequence>
<dbReference type="PANTHER" id="PTHR35988">
    <property type="entry name" value="15-CIS-ZETA-CAROTENE ISOMERASE, CHLOROPLASTIC"/>
    <property type="match status" value="1"/>
</dbReference>
<comment type="caution">
    <text evidence="7">The sequence shown here is derived from an EMBL/GenBank/DDBJ whole genome shotgun (WGS) entry which is preliminary data.</text>
</comment>
<dbReference type="GO" id="GO:0016120">
    <property type="term" value="P:carotene biosynthetic process"/>
    <property type="evidence" value="ECO:0007669"/>
    <property type="project" value="TreeGrafter"/>
</dbReference>
<name>A0AAW1PTB2_9CHLO</name>
<dbReference type="EMBL" id="JALJOR010000008">
    <property type="protein sequence ID" value="KAK9812970.1"/>
    <property type="molecule type" value="Genomic_DNA"/>
</dbReference>
<dbReference type="Pfam" id="PF07298">
    <property type="entry name" value="NnrU"/>
    <property type="match status" value="1"/>
</dbReference>
<evidence type="ECO:0000256" key="2">
    <source>
        <dbReference type="ARBA" id="ARBA00022692"/>
    </source>
</evidence>
<feature type="transmembrane region" description="Helical" evidence="5">
    <location>
        <begin position="42"/>
        <end position="62"/>
    </location>
</feature>
<comment type="subcellular location">
    <subcellularLocation>
        <location evidence="1">Membrane</location>
        <topology evidence="1">Multi-pass membrane protein</topology>
    </subcellularLocation>
</comment>
<keyword evidence="2 5" id="KW-0812">Transmembrane</keyword>
<feature type="transmembrane region" description="Helical" evidence="5">
    <location>
        <begin position="157"/>
        <end position="177"/>
    </location>
</feature>
<dbReference type="GO" id="GO:0090471">
    <property type="term" value="F:9,15,9'-tri-cis-zeta-carotene isomerase activity"/>
    <property type="evidence" value="ECO:0007669"/>
    <property type="project" value="TreeGrafter"/>
</dbReference>
<feature type="transmembrane region" description="Helical" evidence="5">
    <location>
        <begin position="115"/>
        <end position="137"/>
    </location>
</feature>
<dbReference type="GO" id="GO:0009507">
    <property type="term" value="C:chloroplast"/>
    <property type="evidence" value="ECO:0007669"/>
    <property type="project" value="TreeGrafter"/>
</dbReference>
<accession>A0AAW1PTB2</accession>
<organism evidence="7 8">
    <name type="scientific">[Myrmecia] bisecta</name>
    <dbReference type="NCBI Taxonomy" id="41462"/>
    <lineage>
        <taxon>Eukaryota</taxon>
        <taxon>Viridiplantae</taxon>
        <taxon>Chlorophyta</taxon>
        <taxon>core chlorophytes</taxon>
        <taxon>Trebouxiophyceae</taxon>
        <taxon>Trebouxiales</taxon>
        <taxon>Trebouxiaceae</taxon>
        <taxon>Myrmecia</taxon>
    </lineage>
</organism>
<dbReference type="Proteomes" id="UP001489004">
    <property type="component" value="Unassembled WGS sequence"/>
</dbReference>
<gene>
    <name evidence="7" type="ORF">WJX72_006637</name>
</gene>
<evidence type="ECO:0000256" key="1">
    <source>
        <dbReference type="ARBA" id="ARBA00004141"/>
    </source>
</evidence>
<evidence type="ECO:0000313" key="8">
    <source>
        <dbReference type="Proteomes" id="UP001489004"/>
    </source>
</evidence>
<dbReference type="GO" id="GO:0016020">
    <property type="term" value="C:membrane"/>
    <property type="evidence" value="ECO:0007669"/>
    <property type="project" value="UniProtKB-SubCell"/>
</dbReference>
<evidence type="ECO:0000256" key="4">
    <source>
        <dbReference type="ARBA" id="ARBA00023136"/>
    </source>
</evidence>
<feature type="transmembrane region" description="Helical" evidence="5">
    <location>
        <begin position="84"/>
        <end position="103"/>
    </location>
</feature>
<protein>
    <recommendedName>
        <fullName evidence="6">NnrU domain-containing protein</fullName>
    </recommendedName>
</protein>
<evidence type="ECO:0000256" key="5">
    <source>
        <dbReference type="SAM" id="Phobius"/>
    </source>
</evidence>
<feature type="domain" description="NnrU" evidence="6">
    <location>
        <begin position="87"/>
        <end position="304"/>
    </location>
</feature>
<keyword evidence="8" id="KW-1185">Reference proteome</keyword>
<dbReference type="AlphaFoldDB" id="A0AAW1PTB2"/>
<dbReference type="PANTHER" id="PTHR35988:SF2">
    <property type="entry name" value="15-CIS-ZETA-CAROTENE ISOMERASE, CHLOROPLASTIC"/>
    <property type="match status" value="1"/>
</dbReference>
<proteinExistence type="predicted"/>
<evidence type="ECO:0000313" key="7">
    <source>
        <dbReference type="EMBL" id="KAK9812970.1"/>
    </source>
</evidence>
<dbReference type="InterPro" id="IPR009915">
    <property type="entry name" value="NnrU_dom"/>
</dbReference>
<feature type="transmembrane region" description="Helical" evidence="5">
    <location>
        <begin position="282"/>
        <end position="301"/>
    </location>
</feature>
<keyword evidence="3 5" id="KW-1133">Transmembrane helix</keyword>